<evidence type="ECO:0000256" key="2">
    <source>
        <dbReference type="ARBA" id="ARBA00022516"/>
    </source>
</evidence>
<evidence type="ECO:0000256" key="10">
    <source>
        <dbReference type="RuleBase" id="RU000437"/>
    </source>
</evidence>
<dbReference type="PIRSF" id="PIRSF000114">
    <property type="entry name" value="Glycerol-3-P_dh"/>
    <property type="match status" value="1"/>
</dbReference>
<evidence type="ECO:0000256" key="5">
    <source>
        <dbReference type="ARBA" id="ARBA00023209"/>
    </source>
</evidence>
<organism evidence="14 15">
    <name type="scientific">Candidatus [Bacteroides] periocalifornicus</name>
    <dbReference type="NCBI Taxonomy" id="1702214"/>
    <lineage>
        <taxon>Bacteria</taxon>
        <taxon>Pseudomonadati</taxon>
        <taxon>Bacteroidota</taxon>
    </lineage>
</organism>
<keyword evidence="6" id="KW-1208">Phospholipid metabolism</keyword>
<keyword evidence="15" id="KW-1185">Reference proteome</keyword>
<feature type="binding site" evidence="9">
    <location>
        <position position="87"/>
    </location>
    <ligand>
        <name>NAD(+)</name>
        <dbReference type="ChEBI" id="CHEBI:57540"/>
    </ligand>
</feature>
<dbReference type="InterPro" id="IPR013328">
    <property type="entry name" value="6PGD_dom2"/>
</dbReference>
<proteinExistence type="inferred from homology"/>
<dbReference type="EMBL" id="LIIK01000003">
    <property type="protein sequence ID" value="KQM09552.1"/>
    <property type="molecule type" value="Genomic_DNA"/>
</dbReference>
<evidence type="ECO:0000259" key="13">
    <source>
        <dbReference type="Pfam" id="PF07479"/>
    </source>
</evidence>
<dbReference type="PANTHER" id="PTHR11728:SF1">
    <property type="entry name" value="GLYCEROL-3-PHOSPHATE DEHYDROGENASE [NAD(+)] 2, CHLOROPLASTIC"/>
    <property type="match status" value="1"/>
</dbReference>
<comment type="caution">
    <text evidence="14">The sequence shown here is derived from an EMBL/GenBank/DDBJ whole genome shotgun (WGS) entry which is preliminary data.</text>
</comment>
<evidence type="ECO:0000256" key="3">
    <source>
        <dbReference type="ARBA" id="ARBA00023002"/>
    </source>
</evidence>
<dbReference type="PATRIC" id="fig|1702214.3.peg.1740"/>
<feature type="binding site" evidence="8">
    <location>
        <position position="109"/>
    </location>
    <ligand>
        <name>substrate</name>
    </ligand>
</feature>
<feature type="binding site" evidence="9">
    <location>
        <position position="258"/>
    </location>
    <ligand>
        <name>NAD(+)</name>
        <dbReference type="ChEBI" id="CHEBI:57540"/>
    </ligand>
</feature>
<reference evidence="14" key="1">
    <citation type="submission" date="2015-08" db="EMBL/GenBank/DDBJ databases">
        <title>Candidatus Bacteriodes Periocalifornicus.</title>
        <authorList>
            <person name="McLean J.S."/>
            <person name="Kelley S."/>
        </authorList>
    </citation>
    <scope>NUCLEOTIDE SEQUENCE [LARGE SCALE GENOMIC DNA]</scope>
    <source>
        <strain evidence="14">12B</strain>
    </source>
</reference>
<evidence type="ECO:0000256" key="6">
    <source>
        <dbReference type="ARBA" id="ARBA00023264"/>
    </source>
</evidence>
<dbReference type="Proteomes" id="UP000054172">
    <property type="component" value="Unassembled WGS sequence"/>
</dbReference>
<dbReference type="SUPFAM" id="SSF51735">
    <property type="entry name" value="NAD(P)-binding Rossmann-fold domains"/>
    <property type="match status" value="1"/>
</dbReference>
<dbReference type="GO" id="GO:0005829">
    <property type="term" value="C:cytosol"/>
    <property type="evidence" value="ECO:0007669"/>
    <property type="project" value="TreeGrafter"/>
</dbReference>
<dbReference type="InterPro" id="IPR006109">
    <property type="entry name" value="G3P_DH_NAD-dep_C"/>
</dbReference>
<evidence type="ECO:0000313" key="14">
    <source>
        <dbReference type="EMBL" id="KQM09552.1"/>
    </source>
</evidence>
<comment type="similarity">
    <text evidence="1 10">Belongs to the NAD-dependent glycerol-3-phosphate dehydrogenase family.</text>
</comment>
<accession>A0A0Q4B909</accession>
<dbReference type="GO" id="GO:0046168">
    <property type="term" value="P:glycerol-3-phosphate catabolic process"/>
    <property type="evidence" value="ECO:0007669"/>
    <property type="project" value="InterPro"/>
</dbReference>
<protein>
    <recommendedName>
        <fullName evidence="11">Glycerol-3-phosphate dehydrogenase</fullName>
        <ecNumber evidence="11">1.1.1.94</ecNumber>
    </recommendedName>
</protein>
<dbReference type="Gene3D" id="3.40.50.720">
    <property type="entry name" value="NAD(P)-binding Rossmann-like Domain"/>
    <property type="match status" value="1"/>
</dbReference>
<dbReference type="PANTHER" id="PTHR11728">
    <property type="entry name" value="GLYCEROL-3-PHOSPHATE DEHYDROGENASE"/>
    <property type="match status" value="1"/>
</dbReference>
<dbReference type="GO" id="GO:0005975">
    <property type="term" value="P:carbohydrate metabolic process"/>
    <property type="evidence" value="ECO:0007669"/>
    <property type="project" value="InterPro"/>
</dbReference>
<evidence type="ECO:0000256" key="11">
    <source>
        <dbReference type="RuleBase" id="RU000439"/>
    </source>
</evidence>
<evidence type="ECO:0000256" key="8">
    <source>
        <dbReference type="PIRSR" id="PIRSR000114-2"/>
    </source>
</evidence>
<keyword evidence="2" id="KW-0444">Lipid biosynthesis</keyword>
<dbReference type="GO" id="GO:0008654">
    <property type="term" value="P:phospholipid biosynthetic process"/>
    <property type="evidence" value="ECO:0007669"/>
    <property type="project" value="UniProtKB-KW"/>
</dbReference>
<evidence type="ECO:0000256" key="4">
    <source>
        <dbReference type="ARBA" id="ARBA00023098"/>
    </source>
</evidence>
<dbReference type="AlphaFoldDB" id="A0A0Q4B909"/>
<dbReference type="EC" id="1.1.1.94" evidence="11"/>
<feature type="binding site" evidence="9">
    <location>
        <position position="143"/>
    </location>
    <ligand>
        <name>NAD(+)</name>
        <dbReference type="ChEBI" id="CHEBI:57540"/>
    </ligand>
</feature>
<dbReference type="GO" id="GO:0141153">
    <property type="term" value="F:glycerol-3-phosphate dehydrogenase (NADP+) activity"/>
    <property type="evidence" value="ECO:0007669"/>
    <property type="project" value="RHEA"/>
</dbReference>
<keyword evidence="9 10" id="KW-0520">NAD</keyword>
<dbReference type="Gene3D" id="1.10.1040.10">
    <property type="entry name" value="N-(1-d-carboxylethyl)-l-norvaline Dehydrogenase, domain 2"/>
    <property type="match status" value="1"/>
</dbReference>
<dbReference type="SUPFAM" id="SSF48179">
    <property type="entry name" value="6-phosphogluconate dehydrogenase C-terminal domain-like"/>
    <property type="match status" value="1"/>
</dbReference>
<evidence type="ECO:0000256" key="9">
    <source>
        <dbReference type="PIRSR" id="PIRSR000114-3"/>
    </source>
</evidence>
<evidence type="ECO:0000256" key="7">
    <source>
        <dbReference type="PIRSR" id="PIRSR000114-1"/>
    </source>
</evidence>
<dbReference type="Pfam" id="PF01210">
    <property type="entry name" value="NAD_Gly3P_dh_N"/>
    <property type="match status" value="1"/>
</dbReference>
<keyword evidence="5" id="KW-0594">Phospholipid biosynthesis</keyword>
<dbReference type="PRINTS" id="PR00077">
    <property type="entry name" value="GPDHDRGNASE"/>
</dbReference>
<dbReference type="Pfam" id="PF07479">
    <property type="entry name" value="NAD_Gly3P_dh_C"/>
    <property type="match status" value="1"/>
</dbReference>
<dbReference type="InterPro" id="IPR006168">
    <property type="entry name" value="G3P_DH_NAD-dep"/>
</dbReference>
<evidence type="ECO:0000259" key="12">
    <source>
        <dbReference type="Pfam" id="PF01210"/>
    </source>
</evidence>
<feature type="domain" description="Glycerol-3-phosphate dehydrogenase NAD-dependent N-terminal" evidence="12">
    <location>
        <begin position="7"/>
        <end position="162"/>
    </location>
</feature>
<sequence length="331" mass="36874">MDQNSRVAVVGSGSWATAIVKILHETQPCVDWYVRRPEMGEYIRRHGHNPQYLSDVHFNLDRIRVHGELDDAVRSADTIFMVVPSAFLGEWLKPLSVDLSGKFLVTSIKGIVPEEHVTATEFLKSHYGVSYSQMGVVSGPCHAEEVALERLSYITVSCKHRARAKQICKLIGTDYIRTIESTDIYGTEYSAILKNIYAVAVGVANGLGYGDNFQAVLTCNAQAEIVRFLHSSYPDTRHTEASAYLGDLLVTCYSQFSRNRTFGTMIGKGYSVLSAQMEMKMVAEGYYATGGIHAVNLQHGVHMPIAETMHRILYEGKNAKAEMRRLTEVLV</sequence>
<comment type="catalytic activity">
    <reaction evidence="11">
        <text>sn-glycerol 3-phosphate + NADP(+) = dihydroxyacetone phosphate + NADPH + H(+)</text>
        <dbReference type="Rhea" id="RHEA:11096"/>
        <dbReference type="ChEBI" id="CHEBI:15378"/>
        <dbReference type="ChEBI" id="CHEBI:57597"/>
        <dbReference type="ChEBI" id="CHEBI:57642"/>
        <dbReference type="ChEBI" id="CHEBI:57783"/>
        <dbReference type="ChEBI" id="CHEBI:58349"/>
        <dbReference type="EC" id="1.1.1.94"/>
    </reaction>
</comment>
<gene>
    <name evidence="14" type="ORF">AL399_01315</name>
</gene>
<dbReference type="STRING" id="1702214.AL399_01315"/>
<feature type="binding site" evidence="8">
    <location>
        <begin position="258"/>
        <end position="259"/>
    </location>
    <ligand>
        <name>substrate</name>
    </ligand>
</feature>
<keyword evidence="3 10" id="KW-0560">Oxidoreductase</keyword>
<dbReference type="PROSITE" id="PS00957">
    <property type="entry name" value="NAD_G3PDH"/>
    <property type="match status" value="1"/>
</dbReference>
<feature type="domain" description="Glycerol-3-phosphate dehydrogenase NAD-dependent C-terminal" evidence="13">
    <location>
        <begin position="183"/>
        <end position="321"/>
    </location>
</feature>
<feature type="active site" description="Proton acceptor" evidence="7">
    <location>
        <position position="194"/>
    </location>
</feature>
<evidence type="ECO:0000256" key="1">
    <source>
        <dbReference type="ARBA" id="ARBA00011009"/>
    </source>
</evidence>
<dbReference type="InterPro" id="IPR008927">
    <property type="entry name" value="6-PGluconate_DH-like_C_sf"/>
</dbReference>
<dbReference type="InterPro" id="IPR036291">
    <property type="entry name" value="NAD(P)-bd_dom_sf"/>
</dbReference>
<name>A0A0Q4B909_9BACT</name>
<keyword evidence="4" id="KW-0443">Lipid metabolism</keyword>
<dbReference type="InterPro" id="IPR011128">
    <property type="entry name" value="G3P_DH_NAD-dep_N"/>
</dbReference>
<evidence type="ECO:0000313" key="15">
    <source>
        <dbReference type="Proteomes" id="UP000054172"/>
    </source>
</evidence>
<dbReference type="GO" id="GO:0051287">
    <property type="term" value="F:NAD binding"/>
    <property type="evidence" value="ECO:0007669"/>
    <property type="project" value="InterPro"/>
</dbReference>